<dbReference type="GO" id="GO:0034626">
    <property type="term" value="P:fatty acid elongation, polyunsaturated fatty acid"/>
    <property type="evidence" value="ECO:0000318"/>
    <property type="project" value="GO_Central"/>
</dbReference>
<dbReference type="Pfam" id="PF01151">
    <property type="entry name" value="ELO"/>
    <property type="match status" value="1"/>
</dbReference>
<dbReference type="InParanoid" id="A0A3Q7FAI3"/>
<keyword evidence="7" id="KW-0443">Lipid metabolism</keyword>
<evidence type="ECO:0000256" key="1">
    <source>
        <dbReference type="ARBA" id="ARBA00004141"/>
    </source>
</evidence>
<dbReference type="OMA" id="HTIFAFQ"/>
<proteinExistence type="predicted"/>
<keyword evidence="9" id="KW-0275">Fatty acid biosynthesis</keyword>
<evidence type="ECO:0000256" key="8">
    <source>
        <dbReference type="ARBA" id="ARBA00023136"/>
    </source>
</evidence>
<keyword evidence="6 10" id="KW-1133">Transmembrane helix</keyword>
<keyword evidence="4 10" id="KW-0812">Transmembrane</keyword>
<feature type="transmembrane region" description="Helical" evidence="10">
    <location>
        <begin position="88"/>
        <end position="106"/>
    </location>
</feature>
<protein>
    <submittedName>
        <fullName evidence="11">Uncharacterized protein</fullName>
    </submittedName>
</protein>
<evidence type="ECO:0000313" key="11">
    <source>
        <dbReference type="EnsemblPlants" id="Solyc01g104180.2.1.1"/>
    </source>
</evidence>
<dbReference type="PANTHER" id="PTHR11157:SF127">
    <property type="entry name" value="ELONGATION OF FATTY ACIDS PROTEIN DDB_G0272012"/>
    <property type="match status" value="1"/>
</dbReference>
<dbReference type="InterPro" id="IPR002076">
    <property type="entry name" value="ELO_fam"/>
</dbReference>
<dbReference type="GO" id="GO:0009922">
    <property type="term" value="F:fatty acid elongase activity"/>
    <property type="evidence" value="ECO:0000318"/>
    <property type="project" value="GO_Central"/>
</dbReference>
<comment type="subcellular location">
    <subcellularLocation>
        <location evidence="1">Membrane</location>
        <topology evidence="1">Multi-pass membrane protein</topology>
    </subcellularLocation>
</comment>
<reference evidence="11" key="2">
    <citation type="submission" date="2019-01" db="UniProtKB">
        <authorList>
            <consortium name="EnsemblPlants"/>
        </authorList>
    </citation>
    <scope>IDENTIFICATION</scope>
    <source>
        <strain evidence="11">cv. Heinz 1706</strain>
    </source>
</reference>
<keyword evidence="12" id="KW-1185">Reference proteome</keyword>
<evidence type="ECO:0000256" key="9">
    <source>
        <dbReference type="ARBA" id="ARBA00023160"/>
    </source>
</evidence>
<evidence type="ECO:0000256" key="4">
    <source>
        <dbReference type="ARBA" id="ARBA00022692"/>
    </source>
</evidence>
<keyword evidence="3" id="KW-0808">Transferase</keyword>
<dbReference type="GO" id="GO:0030148">
    <property type="term" value="P:sphingolipid biosynthetic process"/>
    <property type="evidence" value="ECO:0000318"/>
    <property type="project" value="GO_Central"/>
</dbReference>
<keyword evidence="2" id="KW-0444">Lipid biosynthesis</keyword>
<organism evidence="11">
    <name type="scientific">Solanum lycopersicum</name>
    <name type="common">Tomato</name>
    <name type="synonym">Lycopersicon esculentum</name>
    <dbReference type="NCBI Taxonomy" id="4081"/>
    <lineage>
        <taxon>Eukaryota</taxon>
        <taxon>Viridiplantae</taxon>
        <taxon>Streptophyta</taxon>
        <taxon>Embryophyta</taxon>
        <taxon>Tracheophyta</taxon>
        <taxon>Spermatophyta</taxon>
        <taxon>Magnoliopsida</taxon>
        <taxon>eudicotyledons</taxon>
        <taxon>Gunneridae</taxon>
        <taxon>Pentapetalae</taxon>
        <taxon>asterids</taxon>
        <taxon>lamiids</taxon>
        <taxon>Solanales</taxon>
        <taxon>Solanaceae</taxon>
        <taxon>Solanoideae</taxon>
        <taxon>Solaneae</taxon>
        <taxon>Solanum</taxon>
        <taxon>Solanum subgen. Lycopersicon</taxon>
    </lineage>
</organism>
<dbReference type="Gramene" id="Solyc01g104180.2.1">
    <property type="protein sequence ID" value="Solyc01g104180.2.1.1"/>
    <property type="gene ID" value="Solyc01g104180.2"/>
</dbReference>
<dbReference type="PANTHER" id="PTHR11157">
    <property type="entry name" value="FATTY ACID ACYL TRANSFERASE-RELATED"/>
    <property type="match status" value="1"/>
</dbReference>
<dbReference type="AlphaFoldDB" id="A0A3Q7FAI3"/>
<evidence type="ECO:0000256" key="10">
    <source>
        <dbReference type="SAM" id="Phobius"/>
    </source>
</evidence>
<feature type="transmembrane region" description="Helical" evidence="10">
    <location>
        <begin position="167"/>
        <end position="186"/>
    </location>
</feature>
<dbReference type="GO" id="GO:0042761">
    <property type="term" value="P:very long-chain fatty acid biosynthetic process"/>
    <property type="evidence" value="ECO:0000318"/>
    <property type="project" value="GO_Central"/>
</dbReference>
<dbReference type="GO" id="GO:0005789">
    <property type="term" value="C:endoplasmic reticulum membrane"/>
    <property type="evidence" value="ECO:0000318"/>
    <property type="project" value="GO_Central"/>
</dbReference>
<dbReference type="GO" id="GO:0034625">
    <property type="term" value="P:fatty acid elongation, monounsaturated fatty acid"/>
    <property type="evidence" value="ECO:0000318"/>
    <property type="project" value="GO_Central"/>
</dbReference>
<feature type="transmembrane region" description="Helical" evidence="10">
    <location>
        <begin position="260"/>
        <end position="280"/>
    </location>
</feature>
<keyword evidence="5" id="KW-0276">Fatty acid metabolism</keyword>
<keyword evidence="8 10" id="KW-0472">Membrane</keyword>
<dbReference type="InterPro" id="IPR030457">
    <property type="entry name" value="ELO_CS"/>
</dbReference>
<evidence type="ECO:0000256" key="3">
    <source>
        <dbReference type="ARBA" id="ARBA00022679"/>
    </source>
</evidence>
<evidence type="ECO:0000256" key="6">
    <source>
        <dbReference type="ARBA" id="ARBA00022989"/>
    </source>
</evidence>
<dbReference type="Proteomes" id="UP000004994">
    <property type="component" value="Chromosome 1"/>
</dbReference>
<feature type="transmembrane region" description="Helical" evidence="10">
    <location>
        <begin position="225"/>
        <end position="248"/>
    </location>
</feature>
<reference evidence="11" key="1">
    <citation type="journal article" date="2012" name="Nature">
        <title>The tomato genome sequence provides insights into fleshy fruit evolution.</title>
        <authorList>
            <consortium name="Tomato Genome Consortium"/>
        </authorList>
    </citation>
    <scope>NUCLEOTIDE SEQUENCE [LARGE SCALE GENOMIC DNA]</scope>
    <source>
        <strain evidence="11">cv. Heinz 1706</strain>
    </source>
</reference>
<dbReference type="PROSITE" id="PS01188">
    <property type="entry name" value="ELO"/>
    <property type="match status" value="1"/>
</dbReference>
<evidence type="ECO:0000256" key="7">
    <source>
        <dbReference type="ARBA" id="ARBA00023098"/>
    </source>
</evidence>
<feature type="transmembrane region" description="Helical" evidence="10">
    <location>
        <begin position="47"/>
        <end position="67"/>
    </location>
</feature>
<name>A0A3Q7FAI3_SOLLC</name>
<evidence type="ECO:0000313" key="12">
    <source>
        <dbReference type="Proteomes" id="UP000004994"/>
    </source>
</evidence>
<evidence type="ECO:0000256" key="5">
    <source>
        <dbReference type="ARBA" id="ARBA00022832"/>
    </source>
</evidence>
<feature type="transmembrane region" description="Helical" evidence="10">
    <location>
        <begin position="192"/>
        <end position="213"/>
    </location>
</feature>
<evidence type="ECO:0000256" key="2">
    <source>
        <dbReference type="ARBA" id="ARBA00022516"/>
    </source>
</evidence>
<accession>A0A3Q7FAI3</accession>
<feature type="transmembrane region" description="Helical" evidence="10">
    <location>
        <begin position="136"/>
        <end position="160"/>
    </location>
</feature>
<dbReference type="GO" id="GO:0019367">
    <property type="term" value="P:fatty acid elongation, saturated fatty acid"/>
    <property type="evidence" value="ECO:0000318"/>
    <property type="project" value="GO_Central"/>
</dbReference>
<dbReference type="EnsemblPlants" id="Solyc01g104180.2.1">
    <property type="protein sequence ID" value="Solyc01g104180.2.1.1"/>
    <property type="gene ID" value="Solyc01g104180.2"/>
</dbReference>
<sequence length="292" mass="33769">TTSISSLLYHKKIMKDLDTNIVHYWLVDHPIISQFEFKHGQTFGATLLFPIFSILIYLSFTLLCLRFPSFLPIVSTTTLRCITATHSLILCILSLIMVVGCGVSVIQEMTANIHDWNWIICYNRLNYENALLQGPIVFWSYVFYISKILEFLDTLLILLSRSRSRRLSFLHVYHHALVPLFCYFGVSSGQSMWHVGVITNGSVHVLMYAYYFLSAIGKRPKWKKLVTNVQIGQFMFCFVCFGAVIYYHLTSEFGCSGIDIWFYTICFNVSLLALFLNFYFKTYAKNNSKKTS</sequence>
<dbReference type="PaxDb" id="4081-Solyc01g104180.2.1"/>